<dbReference type="InterPro" id="IPR013106">
    <property type="entry name" value="Ig_V-set"/>
</dbReference>
<feature type="compositionally biased region" description="Basic and acidic residues" evidence="4">
    <location>
        <begin position="275"/>
        <end position="289"/>
    </location>
</feature>
<sequence length="325" mass="36833">MKPLFFLVLCLCCVAPSGVTLADENVLDTVKVVVKDGGDAILPCSLGTKDNIKSQVFDWKKDDHIEVFFYEAGLYYGKGRTGQDKQFEDRVSNFEDELKNGNASIKISKTKVSDSGNYSCFFPHRPQSQKVHIQLFVAASPKPYIETLNQTQDSALLQCEVQQATLKPKLEWLDSLGSVLKSEEVHLPNTGNKHHIILQMNVTQTGHYHCVLKQEEIQHETTAQTFVYINENIPCPYLWTLPAAMLIGIIVYESFRGFVLRFIRRHKGKFCQQLRQEEKGPDKKEDSVKYRSPGSKNAPGITCELHESFQHKAAGQHEKVPPCKY</sequence>
<dbReference type="SMART" id="SM00409">
    <property type="entry name" value="IG"/>
    <property type="match status" value="2"/>
</dbReference>
<dbReference type="Pfam" id="PF07686">
    <property type="entry name" value="V-set"/>
    <property type="match status" value="1"/>
</dbReference>
<evidence type="ECO:0000313" key="8">
    <source>
        <dbReference type="EMBL" id="CAJ1051168.1"/>
    </source>
</evidence>
<evidence type="ECO:0000256" key="3">
    <source>
        <dbReference type="ARBA" id="ARBA00023319"/>
    </source>
</evidence>
<feature type="region of interest" description="Disordered" evidence="4">
    <location>
        <begin position="275"/>
        <end position="300"/>
    </location>
</feature>
<keyword evidence="2 5" id="KW-0472">Membrane</keyword>
<protein>
    <submittedName>
        <fullName evidence="8">Butyrophilin subfamily 1 member A1-like, partial</fullName>
    </submittedName>
</protein>
<keyword evidence="9" id="KW-1185">Reference proteome</keyword>
<evidence type="ECO:0000256" key="4">
    <source>
        <dbReference type="SAM" id="MobiDB-lite"/>
    </source>
</evidence>
<feature type="transmembrane region" description="Helical" evidence="5">
    <location>
        <begin position="237"/>
        <end position="259"/>
    </location>
</feature>
<evidence type="ECO:0000259" key="7">
    <source>
        <dbReference type="PROSITE" id="PS50835"/>
    </source>
</evidence>
<dbReference type="InterPro" id="IPR036179">
    <property type="entry name" value="Ig-like_dom_sf"/>
</dbReference>
<dbReference type="InterPro" id="IPR013783">
    <property type="entry name" value="Ig-like_fold"/>
</dbReference>
<dbReference type="Proteomes" id="UP001178508">
    <property type="component" value="Chromosome 2"/>
</dbReference>
<dbReference type="PANTHER" id="PTHR24100">
    <property type="entry name" value="BUTYROPHILIN"/>
    <property type="match status" value="1"/>
</dbReference>
<keyword evidence="6" id="KW-0732">Signal</keyword>
<comment type="subcellular location">
    <subcellularLocation>
        <location evidence="1">Membrane</location>
    </subcellularLocation>
</comment>
<dbReference type="InterPro" id="IPR007110">
    <property type="entry name" value="Ig-like_dom"/>
</dbReference>
<name>A0AAV1EQW8_XYRNO</name>
<evidence type="ECO:0000256" key="1">
    <source>
        <dbReference type="ARBA" id="ARBA00004370"/>
    </source>
</evidence>
<dbReference type="InterPro" id="IPR050504">
    <property type="entry name" value="IgSF_BTN/MOG"/>
</dbReference>
<proteinExistence type="predicted"/>
<evidence type="ECO:0000313" key="9">
    <source>
        <dbReference type="Proteomes" id="UP001178508"/>
    </source>
</evidence>
<feature type="signal peptide" evidence="6">
    <location>
        <begin position="1"/>
        <end position="22"/>
    </location>
</feature>
<dbReference type="GO" id="GO:0009897">
    <property type="term" value="C:external side of plasma membrane"/>
    <property type="evidence" value="ECO:0007669"/>
    <property type="project" value="TreeGrafter"/>
</dbReference>
<evidence type="ECO:0000256" key="5">
    <source>
        <dbReference type="SAM" id="Phobius"/>
    </source>
</evidence>
<dbReference type="PROSITE" id="PS50835">
    <property type="entry name" value="IG_LIKE"/>
    <property type="match status" value="2"/>
</dbReference>
<dbReference type="Gene3D" id="2.60.40.10">
    <property type="entry name" value="Immunoglobulins"/>
    <property type="match status" value="2"/>
</dbReference>
<dbReference type="EMBL" id="OY660865">
    <property type="protein sequence ID" value="CAJ1051168.1"/>
    <property type="molecule type" value="Genomic_DNA"/>
</dbReference>
<keyword evidence="5" id="KW-0812">Transmembrane</keyword>
<evidence type="ECO:0000256" key="6">
    <source>
        <dbReference type="SAM" id="SignalP"/>
    </source>
</evidence>
<feature type="chain" id="PRO_5043987478" evidence="6">
    <location>
        <begin position="23"/>
        <end position="325"/>
    </location>
</feature>
<dbReference type="SUPFAM" id="SSF48726">
    <property type="entry name" value="Immunoglobulin"/>
    <property type="match status" value="2"/>
</dbReference>
<gene>
    <name evidence="8" type="ORF">XNOV1_A041641</name>
</gene>
<dbReference type="GO" id="GO:0050852">
    <property type="term" value="P:T cell receptor signaling pathway"/>
    <property type="evidence" value="ECO:0007669"/>
    <property type="project" value="TreeGrafter"/>
</dbReference>
<evidence type="ECO:0000256" key="2">
    <source>
        <dbReference type="ARBA" id="ARBA00023136"/>
    </source>
</evidence>
<dbReference type="GO" id="GO:0001817">
    <property type="term" value="P:regulation of cytokine production"/>
    <property type="evidence" value="ECO:0007669"/>
    <property type="project" value="TreeGrafter"/>
</dbReference>
<organism evidence="8 9">
    <name type="scientific">Xyrichtys novacula</name>
    <name type="common">Pearly razorfish</name>
    <name type="synonym">Hemipteronotus novacula</name>
    <dbReference type="NCBI Taxonomy" id="13765"/>
    <lineage>
        <taxon>Eukaryota</taxon>
        <taxon>Metazoa</taxon>
        <taxon>Chordata</taxon>
        <taxon>Craniata</taxon>
        <taxon>Vertebrata</taxon>
        <taxon>Euteleostomi</taxon>
        <taxon>Actinopterygii</taxon>
        <taxon>Neopterygii</taxon>
        <taxon>Teleostei</taxon>
        <taxon>Neoteleostei</taxon>
        <taxon>Acanthomorphata</taxon>
        <taxon>Eupercaria</taxon>
        <taxon>Labriformes</taxon>
        <taxon>Labridae</taxon>
        <taxon>Xyrichtys</taxon>
    </lineage>
</organism>
<feature type="domain" description="Ig-like" evidence="7">
    <location>
        <begin position="141"/>
        <end position="227"/>
    </location>
</feature>
<dbReference type="GO" id="GO:0005102">
    <property type="term" value="F:signaling receptor binding"/>
    <property type="evidence" value="ECO:0007669"/>
    <property type="project" value="TreeGrafter"/>
</dbReference>
<accession>A0AAV1EQW8</accession>
<dbReference type="InterPro" id="IPR003599">
    <property type="entry name" value="Ig_sub"/>
</dbReference>
<reference evidence="8" key="1">
    <citation type="submission" date="2023-08" db="EMBL/GenBank/DDBJ databases">
        <authorList>
            <person name="Alioto T."/>
            <person name="Alioto T."/>
            <person name="Gomez Garrido J."/>
        </authorList>
    </citation>
    <scope>NUCLEOTIDE SEQUENCE</scope>
</reference>
<dbReference type="PANTHER" id="PTHR24100:SF151">
    <property type="entry name" value="ICOS LIGAND"/>
    <property type="match status" value="1"/>
</dbReference>
<dbReference type="AlphaFoldDB" id="A0AAV1EQW8"/>
<keyword evidence="5" id="KW-1133">Transmembrane helix</keyword>
<keyword evidence="3" id="KW-0393">Immunoglobulin domain</keyword>
<feature type="domain" description="Ig-like" evidence="7">
    <location>
        <begin position="16"/>
        <end position="132"/>
    </location>
</feature>